<comment type="caution">
    <text evidence="2">The sequence shown here is derived from an EMBL/GenBank/DDBJ whole genome shotgun (WGS) entry which is preliminary data.</text>
</comment>
<dbReference type="Proteomes" id="UP001596067">
    <property type="component" value="Unassembled WGS sequence"/>
</dbReference>
<gene>
    <name evidence="2" type="ORF">ACFP0N_01715</name>
</gene>
<proteinExistence type="predicted"/>
<dbReference type="RefSeq" id="WP_313766486.1">
    <property type="nucleotide sequence ID" value="NZ_BAAAVH010000072.1"/>
</dbReference>
<keyword evidence="3" id="KW-1185">Reference proteome</keyword>
<accession>A0ABW1ENU8</accession>
<organism evidence="2 3">
    <name type="scientific">Kitasatospora aburaviensis</name>
    <dbReference type="NCBI Taxonomy" id="67265"/>
    <lineage>
        <taxon>Bacteria</taxon>
        <taxon>Bacillati</taxon>
        <taxon>Actinomycetota</taxon>
        <taxon>Actinomycetes</taxon>
        <taxon>Kitasatosporales</taxon>
        <taxon>Streptomycetaceae</taxon>
        <taxon>Kitasatospora</taxon>
    </lineage>
</organism>
<dbReference type="EMBL" id="JBHSOD010000001">
    <property type="protein sequence ID" value="MFC5883697.1"/>
    <property type="molecule type" value="Genomic_DNA"/>
</dbReference>
<name>A0ABW1ENU8_9ACTN</name>
<dbReference type="InterPro" id="IPR012495">
    <property type="entry name" value="TadE-like_dom"/>
</dbReference>
<evidence type="ECO:0000313" key="3">
    <source>
        <dbReference type="Proteomes" id="UP001596067"/>
    </source>
</evidence>
<evidence type="ECO:0000313" key="2">
    <source>
        <dbReference type="EMBL" id="MFC5883697.1"/>
    </source>
</evidence>
<protein>
    <submittedName>
        <fullName evidence="2">TadE/TadG family type IV pilus assembly protein</fullName>
    </submittedName>
</protein>
<reference evidence="3" key="1">
    <citation type="journal article" date="2019" name="Int. J. Syst. Evol. Microbiol.">
        <title>The Global Catalogue of Microorganisms (GCM) 10K type strain sequencing project: providing services to taxonomists for standard genome sequencing and annotation.</title>
        <authorList>
            <consortium name="The Broad Institute Genomics Platform"/>
            <consortium name="The Broad Institute Genome Sequencing Center for Infectious Disease"/>
            <person name="Wu L."/>
            <person name="Ma J."/>
        </authorList>
    </citation>
    <scope>NUCLEOTIDE SEQUENCE [LARGE SCALE GENOMIC DNA]</scope>
    <source>
        <strain evidence="3">CGMCC 4.1469</strain>
    </source>
</reference>
<dbReference type="Pfam" id="PF07811">
    <property type="entry name" value="TadE"/>
    <property type="match status" value="1"/>
</dbReference>
<evidence type="ECO:0000259" key="1">
    <source>
        <dbReference type="Pfam" id="PF07811"/>
    </source>
</evidence>
<sequence>MSARARTAGWAGRLAARRAARSAHGRDAGGVAIEAAIVAPAVVALILATVAAGRVQTAAGTVESAARSAARTASLARSVDGMDDVVKKAAADTMRQQGVACRDWDADVKHGELVTHGAPLVTVEVTVVCEVPLNDLLPGPGMPWTKRLTGRFVSVVDRYRGG</sequence>
<feature type="domain" description="TadE-like" evidence="1">
    <location>
        <begin position="29"/>
        <end position="71"/>
    </location>
</feature>